<evidence type="ECO:0000256" key="8">
    <source>
        <dbReference type="ARBA" id="ARBA00023077"/>
    </source>
</evidence>
<dbReference type="Pfam" id="PF00593">
    <property type="entry name" value="TonB_dep_Rec_b-barrel"/>
    <property type="match status" value="1"/>
</dbReference>
<evidence type="ECO:0000256" key="11">
    <source>
        <dbReference type="PROSITE-ProRule" id="PRU01360"/>
    </source>
</evidence>
<evidence type="ECO:0000256" key="10">
    <source>
        <dbReference type="ARBA" id="ARBA00023237"/>
    </source>
</evidence>
<keyword evidence="16" id="KW-1185">Reference proteome</keyword>
<dbReference type="SUPFAM" id="SSF56935">
    <property type="entry name" value="Porins"/>
    <property type="match status" value="1"/>
</dbReference>
<accession>A0ABY7NZ42</accession>
<comment type="subcellular location">
    <subcellularLocation>
        <location evidence="1 11">Cell outer membrane</location>
        <topology evidence="1 11">Multi-pass membrane protein</topology>
    </subcellularLocation>
</comment>
<evidence type="ECO:0000256" key="3">
    <source>
        <dbReference type="ARBA" id="ARBA00022452"/>
    </source>
</evidence>
<dbReference type="Gene3D" id="3.55.50.30">
    <property type="match status" value="1"/>
</dbReference>
<comment type="similarity">
    <text evidence="11 12">Belongs to the TonB-dependent receptor family.</text>
</comment>
<evidence type="ECO:0000256" key="7">
    <source>
        <dbReference type="ARBA" id="ARBA00023065"/>
    </source>
</evidence>
<evidence type="ECO:0000313" key="15">
    <source>
        <dbReference type="EMBL" id="WBO24651.1"/>
    </source>
</evidence>
<feature type="domain" description="TonB-dependent receptor plug" evidence="14">
    <location>
        <begin position="129"/>
        <end position="237"/>
    </location>
</feature>
<proteinExistence type="inferred from homology"/>
<evidence type="ECO:0000256" key="4">
    <source>
        <dbReference type="ARBA" id="ARBA00022496"/>
    </source>
</evidence>
<keyword evidence="6" id="KW-0408">Iron</keyword>
<evidence type="ECO:0000256" key="6">
    <source>
        <dbReference type="ARBA" id="ARBA00023004"/>
    </source>
</evidence>
<organism evidence="15 16">
    <name type="scientific">Sphingomonas abietis</name>
    <dbReference type="NCBI Taxonomy" id="3012344"/>
    <lineage>
        <taxon>Bacteria</taxon>
        <taxon>Pseudomonadati</taxon>
        <taxon>Pseudomonadota</taxon>
        <taxon>Alphaproteobacteria</taxon>
        <taxon>Sphingomonadales</taxon>
        <taxon>Sphingomonadaceae</taxon>
        <taxon>Sphingomonas</taxon>
    </lineage>
</organism>
<dbReference type="PROSITE" id="PS52016">
    <property type="entry name" value="TONB_DEPENDENT_REC_3"/>
    <property type="match status" value="1"/>
</dbReference>
<evidence type="ECO:0000256" key="12">
    <source>
        <dbReference type="RuleBase" id="RU003357"/>
    </source>
</evidence>
<evidence type="ECO:0000256" key="1">
    <source>
        <dbReference type="ARBA" id="ARBA00004571"/>
    </source>
</evidence>
<gene>
    <name evidence="15" type="ORF">PBT88_14020</name>
</gene>
<keyword evidence="2 11" id="KW-0813">Transport</keyword>
<feature type="domain" description="TonB-dependent receptor-like beta-barrel" evidence="13">
    <location>
        <begin position="340"/>
        <end position="731"/>
    </location>
</feature>
<evidence type="ECO:0000256" key="9">
    <source>
        <dbReference type="ARBA" id="ARBA00023136"/>
    </source>
</evidence>
<dbReference type="PANTHER" id="PTHR32552">
    <property type="entry name" value="FERRICHROME IRON RECEPTOR-RELATED"/>
    <property type="match status" value="1"/>
</dbReference>
<dbReference type="InterPro" id="IPR036942">
    <property type="entry name" value="Beta-barrel_TonB_sf"/>
</dbReference>
<keyword evidence="5 11" id="KW-0812">Transmembrane</keyword>
<evidence type="ECO:0000259" key="14">
    <source>
        <dbReference type="Pfam" id="PF07715"/>
    </source>
</evidence>
<dbReference type="Gene3D" id="2.40.170.20">
    <property type="entry name" value="TonB-dependent receptor, beta-barrel domain"/>
    <property type="match status" value="1"/>
</dbReference>
<name>A0ABY7NZ42_9SPHN</name>
<keyword evidence="8 12" id="KW-0798">TonB box</keyword>
<dbReference type="RefSeq" id="WP_270079271.1">
    <property type="nucleotide sequence ID" value="NZ_CP115174.1"/>
</dbReference>
<dbReference type="InterPro" id="IPR012910">
    <property type="entry name" value="Plug_dom"/>
</dbReference>
<dbReference type="InterPro" id="IPR000531">
    <property type="entry name" value="Beta-barrel_TonB"/>
</dbReference>
<reference evidence="15 16" key="1">
    <citation type="submission" date="2022-12" db="EMBL/GenBank/DDBJ databases">
        <title>Sphingomonas abieness sp. nov., an endophytic bacterium isolated from Abies koreana.</title>
        <authorList>
            <person name="Jiang L."/>
            <person name="Lee J."/>
        </authorList>
    </citation>
    <scope>NUCLEOTIDE SEQUENCE [LARGE SCALE GENOMIC DNA]</scope>
    <source>
        <strain evidence="16">PAMB 00755</strain>
    </source>
</reference>
<protein>
    <submittedName>
        <fullName evidence="15">TonB-dependent receptor</fullName>
    </submittedName>
</protein>
<sequence>MAWTGVGAMGVASTGGVAMGGATTYNIAAGPLRTALVNIGETAGITIGLADSALGEIRVHAVHGRMSTAAALSHMLAGTPAWFRQIDAQTFLVVRRSPPAPLRHAVRATIPPPIPEIVVTGSKRSAALSNYPGSVAMLDPSDLSRAEAARGSDTLVALLPILSSTHLGPGRNKLFIRGIADSSFNGPTEATVGQYLGDVRLNYSAPDPDLALYDIGSVEVLEGPQGTLYGAGSLGGVIRLQPTPPDLTHWAGSLSAGIANTAHGTASGDGAIILNVPLIDDRLALRMVGYGSLDGGYIDDPSRGKSAINRTITRGGRMTLRFAPAPDWTIDLGGVRQDIDSRDGQYATRGLPALQRASVIAQPFDNDYSLASLEIHHQMGTVSLISATSVVDHDVGSTYDASPAIATPTRYHEQHDIMLVTNETRLSHRAATGGGWTIGIELLRSADRLRRTLGPAGAEASLAGTSNTVEEASLYGEATLALGSRWFATAGGRLSVTRQVGDVLDLASGDDDHDRHALAALPSIGLTWKAAPRLAFYARYQEGFRPGGIAVQAGAVQHFEGDSVATWEAGLRYGAAGDRFSAVAALSYAHWEDIQADLVDAQGLPYTANIGSGRIAGIELKSSWRPTDTLTVDGALFANESDLSKPDPAFAGEKDASLPNIADLTLRLGFTYHMQFAGRPISLTGSADYVGHSRLGVGPLLDLHQGGYVETRLGMSVPVGRVTLSLAANNLLNARGNIFALGDPFGVTNADQITPMRPRTVRLGATVPF</sequence>
<evidence type="ECO:0000256" key="5">
    <source>
        <dbReference type="ARBA" id="ARBA00022692"/>
    </source>
</evidence>
<dbReference type="Proteomes" id="UP001210865">
    <property type="component" value="Chromosome"/>
</dbReference>
<keyword evidence="9 11" id="KW-0472">Membrane</keyword>
<dbReference type="EMBL" id="CP115174">
    <property type="protein sequence ID" value="WBO24651.1"/>
    <property type="molecule type" value="Genomic_DNA"/>
</dbReference>
<keyword evidence="3 11" id="KW-1134">Transmembrane beta strand</keyword>
<dbReference type="Pfam" id="PF07715">
    <property type="entry name" value="Plug"/>
    <property type="match status" value="1"/>
</dbReference>
<evidence type="ECO:0000313" key="16">
    <source>
        <dbReference type="Proteomes" id="UP001210865"/>
    </source>
</evidence>
<keyword evidence="4" id="KW-0410">Iron transport</keyword>
<keyword evidence="10 11" id="KW-0998">Cell outer membrane</keyword>
<keyword evidence="7" id="KW-0406">Ion transport</keyword>
<dbReference type="InterPro" id="IPR039426">
    <property type="entry name" value="TonB-dep_rcpt-like"/>
</dbReference>
<keyword evidence="15" id="KW-0675">Receptor</keyword>
<dbReference type="PANTHER" id="PTHR32552:SF81">
    <property type="entry name" value="TONB-DEPENDENT OUTER MEMBRANE RECEPTOR"/>
    <property type="match status" value="1"/>
</dbReference>
<evidence type="ECO:0000256" key="2">
    <source>
        <dbReference type="ARBA" id="ARBA00022448"/>
    </source>
</evidence>
<evidence type="ECO:0000259" key="13">
    <source>
        <dbReference type="Pfam" id="PF00593"/>
    </source>
</evidence>